<comment type="similarity">
    <text evidence="1">Belongs to the sulfatase family.</text>
</comment>
<proteinExistence type="inferred from homology"/>
<dbReference type="InterPro" id="IPR050738">
    <property type="entry name" value="Sulfatase"/>
</dbReference>
<dbReference type="GO" id="GO:0004065">
    <property type="term" value="F:arylsulfatase activity"/>
    <property type="evidence" value="ECO:0007669"/>
    <property type="project" value="TreeGrafter"/>
</dbReference>
<dbReference type="Gene3D" id="3.40.720.10">
    <property type="entry name" value="Alkaline Phosphatase, subunit A"/>
    <property type="match status" value="2"/>
</dbReference>
<dbReference type="PANTHER" id="PTHR42693:SF33">
    <property type="entry name" value="ARYLSULFATASE"/>
    <property type="match status" value="1"/>
</dbReference>
<dbReference type="PANTHER" id="PTHR42693">
    <property type="entry name" value="ARYLSULFATASE FAMILY MEMBER"/>
    <property type="match status" value="1"/>
</dbReference>
<protein>
    <submittedName>
        <fullName evidence="3">Arylsulfatase</fullName>
    </submittedName>
</protein>
<dbReference type="SUPFAM" id="SSF53649">
    <property type="entry name" value="Alkaline phosphatase-like"/>
    <property type="match status" value="1"/>
</dbReference>
<dbReference type="AlphaFoldDB" id="A0A6C2UDX2"/>
<evidence type="ECO:0000256" key="1">
    <source>
        <dbReference type="ARBA" id="ARBA00008779"/>
    </source>
</evidence>
<keyword evidence="4" id="KW-1185">Reference proteome</keyword>
<dbReference type="InterPro" id="IPR017850">
    <property type="entry name" value="Alkaline_phosphatase_core_sf"/>
</dbReference>
<dbReference type="Pfam" id="PF00884">
    <property type="entry name" value="Sulfatase"/>
    <property type="match status" value="1"/>
</dbReference>
<evidence type="ECO:0000313" key="3">
    <source>
        <dbReference type="EMBL" id="VGO17564.1"/>
    </source>
</evidence>
<dbReference type="InterPro" id="IPR000917">
    <property type="entry name" value="Sulfatase_N"/>
</dbReference>
<gene>
    <name evidence="3" type="ORF">PDESU_06161</name>
</gene>
<dbReference type="RefSeq" id="WP_168442697.1">
    <property type="nucleotide sequence ID" value="NZ_CAAHFG010000004.1"/>
</dbReference>
<dbReference type="EMBL" id="CAAHFG010000004">
    <property type="protein sequence ID" value="VGO17564.1"/>
    <property type="molecule type" value="Genomic_DNA"/>
</dbReference>
<evidence type="ECO:0000313" key="4">
    <source>
        <dbReference type="Proteomes" id="UP000366872"/>
    </source>
</evidence>
<reference evidence="3 4" key="1">
    <citation type="submission" date="2019-04" db="EMBL/GenBank/DDBJ databases">
        <authorList>
            <person name="Van Vliet M D."/>
        </authorList>
    </citation>
    <scope>NUCLEOTIDE SEQUENCE [LARGE SCALE GENOMIC DNA]</scope>
    <source>
        <strain evidence="3 4">F1</strain>
    </source>
</reference>
<name>A0A6C2UDX2_PONDE</name>
<dbReference type="Proteomes" id="UP000366872">
    <property type="component" value="Unassembled WGS sequence"/>
</dbReference>
<evidence type="ECO:0000259" key="2">
    <source>
        <dbReference type="Pfam" id="PF00884"/>
    </source>
</evidence>
<organism evidence="3 4">
    <name type="scientific">Pontiella desulfatans</name>
    <dbReference type="NCBI Taxonomy" id="2750659"/>
    <lineage>
        <taxon>Bacteria</taxon>
        <taxon>Pseudomonadati</taxon>
        <taxon>Kiritimatiellota</taxon>
        <taxon>Kiritimatiellia</taxon>
        <taxon>Kiritimatiellales</taxon>
        <taxon>Pontiellaceae</taxon>
        <taxon>Pontiella</taxon>
    </lineage>
</organism>
<sequence length="541" mass="61053">MKRKVFVVLAMVGFCLASFGKPGRKPNILFIIADDQFRDHFGFLGGKSLTPHIDRLANEGIYFENGFVSSSVCSPSRYTCMSGHFASRCPQPYFKEGSTEDGVTRILWNLGFIDGQPNVPRVLQQAGYKTGFTGKWHLNGTMHLIDPIEKGSDPYDPAVQKVMRNNQRIIAEEIKKFGFDFTQAVYGGNPDDDKTLKATGCNVHNQEWNTKAAIDFIEQNQDEPWYLYFAPTLMHVPDTFASLTGDPRKSGMGVLDEPITGVQPSRESVLARTKAAGIPDHNRAATWLDDGIGAVQAKLKELGLEKDTLIVYYNDNGMEYHSKGTCYQGGVRTQIMAYWPGVIEPGRPQELVQNVDFAPTFFEMAGIEPPKDMMLDGESLLPIFRGEQPADWRDAVYSEIGLTRSVTSKEWSYVAFYVPPSLQRTQAERVAEAKEYYYGPMLEEHPWMADQYPFLEDGRYFQLGMKPGGFAFERWQLKDPAGTPWAPNYFDQDQLYNLKTDPTEKNNLATSPEYKARLEKMQGRLKNYLGNLPGTYPGLKD</sequence>
<accession>A0A6C2UDX2</accession>
<feature type="domain" description="Sulfatase N-terminal" evidence="2">
    <location>
        <begin position="26"/>
        <end position="367"/>
    </location>
</feature>